<evidence type="ECO:0000313" key="6">
    <source>
        <dbReference type="EMBL" id="OEG00263.1"/>
    </source>
</evidence>
<dbReference type="NCBIfam" id="TIGR02727">
    <property type="entry name" value="MTHFS_bact"/>
    <property type="match status" value="1"/>
</dbReference>
<dbReference type="PANTHER" id="PTHR23407:SF1">
    <property type="entry name" value="5-FORMYLTETRAHYDROFOLATE CYCLO-LIGASE"/>
    <property type="match status" value="1"/>
</dbReference>
<proteinExistence type="inferred from homology"/>
<keyword evidence="5" id="KW-0460">Magnesium</keyword>
<evidence type="ECO:0000313" key="7">
    <source>
        <dbReference type="Proteomes" id="UP000243739"/>
    </source>
</evidence>
<dbReference type="Pfam" id="PF01812">
    <property type="entry name" value="5-FTHF_cyc-lig"/>
    <property type="match status" value="1"/>
</dbReference>
<comment type="similarity">
    <text evidence="1 5">Belongs to the 5-formyltetrahydrofolate cyclo-ligase family.</text>
</comment>
<keyword evidence="2 4" id="KW-0547">Nucleotide-binding</keyword>
<dbReference type="Proteomes" id="UP000243739">
    <property type="component" value="Unassembled WGS sequence"/>
</dbReference>
<dbReference type="AlphaFoldDB" id="A0A1D2YX95"/>
<dbReference type="Gene3D" id="3.40.50.10420">
    <property type="entry name" value="NagB/RpiA/CoA transferase-like"/>
    <property type="match status" value="1"/>
</dbReference>
<evidence type="ECO:0000256" key="5">
    <source>
        <dbReference type="RuleBase" id="RU361279"/>
    </source>
</evidence>
<accession>A0A1D2YX95</accession>
<gene>
    <name evidence="6" type="ORF">BHF71_05665</name>
</gene>
<comment type="caution">
    <text evidence="6">The sequence shown here is derived from an EMBL/GenBank/DDBJ whole genome shotgun (WGS) entry which is preliminary data.</text>
</comment>
<reference evidence="6 7" key="1">
    <citation type="submission" date="2016-09" db="EMBL/GenBank/DDBJ databases">
        <title>Draft genome sequence for the type strain of Vulcanibacillus modesticaldus BR, a strictly anaerobic, moderately thermophilic, and nitrate-reducing bacterium from deep sea-hydrothermal vents of the Mid-Atlantic Ridge.</title>
        <authorList>
            <person name="Abin C.A."/>
            <person name="Hollibaugh J.T."/>
        </authorList>
    </citation>
    <scope>NUCLEOTIDE SEQUENCE [LARGE SCALE GENOMIC DNA]</scope>
    <source>
        <strain evidence="6 7">BR</strain>
    </source>
</reference>
<dbReference type="EMBL" id="MIJF01000004">
    <property type="protein sequence ID" value="OEG00263.1"/>
    <property type="molecule type" value="Genomic_DNA"/>
</dbReference>
<dbReference type="SUPFAM" id="SSF100950">
    <property type="entry name" value="NagB/RpiA/CoA transferase-like"/>
    <property type="match status" value="1"/>
</dbReference>
<organism evidence="6 7">
    <name type="scientific">Vulcanibacillus modesticaldus</name>
    <dbReference type="NCBI Taxonomy" id="337097"/>
    <lineage>
        <taxon>Bacteria</taxon>
        <taxon>Bacillati</taxon>
        <taxon>Bacillota</taxon>
        <taxon>Bacilli</taxon>
        <taxon>Bacillales</taxon>
        <taxon>Bacillaceae</taxon>
        <taxon>Vulcanibacillus</taxon>
    </lineage>
</organism>
<keyword evidence="5" id="KW-0479">Metal-binding</keyword>
<dbReference type="InterPro" id="IPR002698">
    <property type="entry name" value="FTHF_cligase"/>
</dbReference>
<evidence type="ECO:0000256" key="4">
    <source>
        <dbReference type="PIRSR" id="PIRSR006806-1"/>
    </source>
</evidence>
<comment type="catalytic activity">
    <reaction evidence="5">
        <text>(6S)-5-formyl-5,6,7,8-tetrahydrofolate + ATP = (6R)-5,10-methenyltetrahydrofolate + ADP + phosphate</text>
        <dbReference type="Rhea" id="RHEA:10488"/>
        <dbReference type="ChEBI" id="CHEBI:30616"/>
        <dbReference type="ChEBI" id="CHEBI:43474"/>
        <dbReference type="ChEBI" id="CHEBI:57455"/>
        <dbReference type="ChEBI" id="CHEBI:57457"/>
        <dbReference type="ChEBI" id="CHEBI:456216"/>
        <dbReference type="EC" id="6.3.3.2"/>
    </reaction>
</comment>
<dbReference type="GO" id="GO:0035999">
    <property type="term" value="P:tetrahydrofolate interconversion"/>
    <property type="evidence" value="ECO:0007669"/>
    <property type="project" value="TreeGrafter"/>
</dbReference>
<feature type="binding site" evidence="4">
    <location>
        <position position="61"/>
    </location>
    <ligand>
        <name>substrate</name>
    </ligand>
</feature>
<dbReference type="GO" id="GO:0030272">
    <property type="term" value="F:5-formyltetrahydrofolate cyclo-ligase activity"/>
    <property type="evidence" value="ECO:0007669"/>
    <property type="project" value="UniProtKB-EC"/>
</dbReference>
<feature type="binding site" evidence="4">
    <location>
        <position position="56"/>
    </location>
    <ligand>
        <name>substrate</name>
    </ligand>
</feature>
<protein>
    <recommendedName>
        <fullName evidence="5">5-formyltetrahydrofolate cyclo-ligase</fullName>
        <ecNumber evidence="5">6.3.3.2</ecNumber>
    </recommendedName>
</protein>
<evidence type="ECO:0000256" key="1">
    <source>
        <dbReference type="ARBA" id="ARBA00010638"/>
    </source>
</evidence>
<sequence length="196" mass="22886">MEKDNLTYIKAKMRKEYLEKRNLLSSKDVEQYSMIISEKILSHPSFVNAKTIMAYIPFRNEVDIRLVIEKAWAIGKQILVPKTEPKIKKIEPYLISSWEDLELGHFNVYEPITLNKKPFNGAEIDLVLVPGVAFDKKGYRLGYGGGYYDRFFNHNKMIQNKIGIAYDFQILEQLPIDNHDYPVKELITEKRNIKIG</sequence>
<dbReference type="GO" id="GO:0005524">
    <property type="term" value="F:ATP binding"/>
    <property type="evidence" value="ECO:0007669"/>
    <property type="project" value="UniProtKB-KW"/>
</dbReference>
<comment type="cofactor">
    <cofactor evidence="5">
        <name>Mg(2+)</name>
        <dbReference type="ChEBI" id="CHEBI:18420"/>
    </cofactor>
</comment>
<dbReference type="PANTHER" id="PTHR23407">
    <property type="entry name" value="ATPASE INHIBITOR/5-FORMYLTETRAHYDROFOLATE CYCLO-LIGASE"/>
    <property type="match status" value="1"/>
</dbReference>
<dbReference type="RefSeq" id="WP_069655900.1">
    <property type="nucleotide sequence ID" value="NZ_MIJF01000004.1"/>
</dbReference>
<dbReference type="PIRSF" id="PIRSF006806">
    <property type="entry name" value="FTHF_cligase"/>
    <property type="match status" value="1"/>
</dbReference>
<evidence type="ECO:0000256" key="3">
    <source>
        <dbReference type="ARBA" id="ARBA00022840"/>
    </source>
</evidence>
<dbReference type="STRING" id="337097.BHF71_05665"/>
<keyword evidence="7" id="KW-1185">Reference proteome</keyword>
<evidence type="ECO:0000256" key="2">
    <source>
        <dbReference type="ARBA" id="ARBA00022741"/>
    </source>
</evidence>
<name>A0A1D2YX95_9BACI</name>
<dbReference type="InterPro" id="IPR024185">
    <property type="entry name" value="FTHF_cligase-like_sf"/>
</dbReference>
<dbReference type="EC" id="6.3.3.2" evidence="5"/>
<keyword evidence="3 4" id="KW-0067">ATP-binding</keyword>
<dbReference type="GO" id="GO:0046872">
    <property type="term" value="F:metal ion binding"/>
    <property type="evidence" value="ECO:0007669"/>
    <property type="project" value="UniProtKB-KW"/>
</dbReference>
<keyword evidence="6" id="KW-0436">Ligase</keyword>
<dbReference type="InterPro" id="IPR037171">
    <property type="entry name" value="NagB/RpiA_transferase-like"/>
</dbReference>
<feature type="binding site" evidence="4">
    <location>
        <begin position="140"/>
        <end position="148"/>
    </location>
    <ligand>
        <name>ATP</name>
        <dbReference type="ChEBI" id="CHEBI:30616"/>
    </ligand>
</feature>
<dbReference type="GO" id="GO:0009396">
    <property type="term" value="P:folic acid-containing compound biosynthetic process"/>
    <property type="evidence" value="ECO:0007669"/>
    <property type="project" value="TreeGrafter"/>
</dbReference>
<feature type="binding site" evidence="4">
    <location>
        <begin position="10"/>
        <end position="14"/>
    </location>
    <ligand>
        <name>ATP</name>
        <dbReference type="ChEBI" id="CHEBI:30616"/>
    </ligand>
</feature>